<evidence type="ECO:0000259" key="3">
    <source>
        <dbReference type="Pfam" id="PF00685"/>
    </source>
</evidence>
<dbReference type="InterPro" id="IPR027417">
    <property type="entry name" value="P-loop_NTPase"/>
</dbReference>
<dbReference type="Pfam" id="PF00685">
    <property type="entry name" value="Sulfotransfer_1"/>
    <property type="match status" value="1"/>
</dbReference>
<sequence>MLVLVCGMHRSGSTLVWQITRLLLEGQPGLRNPRDVELKDFAAAAADPDDLLMAKVHYRPTFTEEEFPRDGAIYLYTYRDLRDAIASLYRKGRYTKRDPRRGPRNSRLAARRELAGNDMWTSMPGVWIAKYEDFRDDVPRLVRNLATTLQIDLTEERLTAICAEVDIDAQKQRVQAALVVGIDEDSRITQNHITDGREGAWRDTLTEGELGAIELESGAWLVTHGYTVETKQGKLNISRARRKIRAEAAAAAPERGTPTPSQQPLTRRPAPAVVPHAKLWAIVLAALTAIATVLAIGIGSNFSARLVLSILAVGCAGACGIIVGRVQQHRQR</sequence>
<dbReference type="AlphaFoldDB" id="A0A6J7IKI5"/>
<keyword evidence="2" id="KW-0812">Transmembrane</keyword>
<feature type="region of interest" description="Disordered" evidence="1">
    <location>
        <begin position="247"/>
        <end position="269"/>
    </location>
</feature>
<dbReference type="InterPro" id="IPR000863">
    <property type="entry name" value="Sulfotransferase_dom"/>
</dbReference>
<dbReference type="EMBL" id="CAFBMR010000144">
    <property type="protein sequence ID" value="CAB4931519.1"/>
    <property type="molecule type" value="Genomic_DNA"/>
</dbReference>
<proteinExistence type="predicted"/>
<accession>A0A6J7IKI5</accession>
<evidence type="ECO:0000256" key="1">
    <source>
        <dbReference type="SAM" id="MobiDB-lite"/>
    </source>
</evidence>
<gene>
    <name evidence="4" type="ORF">UFOPK3610_01962</name>
</gene>
<reference evidence="4" key="1">
    <citation type="submission" date="2020-05" db="EMBL/GenBank/DDBJ databases">
        <authorList>
            <person name="Chiriac C."/>
            <person name="Salcher M."/>
            <person name="Ghai R."/>
            <person name="Kavagutti S V."/>
        </authorList>
    </citation>
    <scope>NUCLEOTIDE SEQUENCE</scope>
</reference>
<dbReference type="SUPFAM" id="SSF52540">
    <property type="entry name" value="P-loop containing nucleoside triphosphate hydrolases"/>
    <property type="match status" value="1"/>
</dbReference>
<name>A0A6J7IKI5_9ZZZZ</name>
<keyword evidence="2" id="KW-0472">Membrane</keyword>
<dbReference type="GO" id="GO:0008146">
    <property type="term" value="F:sulfotransferase activity"/>
    <property type="evidence" value="ECO:0007669"/>
    <property type="project" value="InterPro"/>
</dbReference>
<feature type="domain" description="Sulfotransferase" evidence="3">
    <location>
        <begin position="3"/>
        <end position="208"/>
    </location>
</feature>
<keyword evidence="2" id="KW-1133">Transmembrane helix</keyword>
<feature type="transmembrane region" description="Helical" evidence="2">
    <location>
        <begin position="306"/>
        <end position="326"/>
    </location>
</feature>
<evidence type="ECO:0000256" key="2">
    <source>
        <dbReference type="SAM" id="Phobius"/>
    </source>
</evidence>
<dbReference type="Gene3D" id="3.40.50.300">
    <property type="entry name" value="P-loop containing nucleotide triphosphate hydrolases"/>
    <property type="match status" value="1"/>
</dbReference>
<feature type="transmembrane region" description="Helical" evidence="2">
    <location>
        <begin position="277"/>
        <end position="300"/>
    </location>
</feature>
<protein>
    <submittedName>
        <fullName evidence="4">Unannotated protein</fullName>
    </submittedName>
</protein>
<evidence type="ECO:0000313" key="4">
    <source>
        <dbReference type="EMBL" id="CAB4931519.1"/>
    </source>
</evidence>
<organism evidence="4">
    <name type="scientific">freshwater metagenome</name>
    <dbReference type="NCBI Taxonomy" id="449393"/>
    <lineage>
        <taxon>unclassified sequences</taxon>
        <taxon>metagenomes</taxon>
        <taxon>ecological metagenomes</taxon>
    </lineage>
</organism>